<evidence type="ECO:0000313" key="4">
    <source>
        <dbReference type="Proteomes" id="UP000321181"/>
    </source>
</evidence>
<keyword evidence="2" id="KW-0732">Signal</keyword>
<gene>
    <name evidence="3" type="ORF">CAE01nite_08190</name>
</gene>
<organism evidence="3 4">
    <name type="scientific">Cellulomonas aerilata</name>
    <dbReference type="NCBI Taxonomy" id="515326"/>
    <lineage>
        <taxon>Bacteria</taxon>
        <taxon>Bacillati</taxon>
        <taxon>Actinomycetota</taxon>
        <taxon>Actinomycetes</taxon>
        <taxon>Micrococcales</taxon>
        <taxon>Cellulomonadaceae</taxon>
        <taxon>Cellulomonas</taxon>
    </lineage>
</organism>
<protein>
    <submittedName>
        <fullName evidence="3">Uncharacterized protein</fullName>
    </submittedName>
</protein>
<dbReference type="OrthoDB" id="3774129at2"/>
<evidence type="ECO:0000313" key="3">
    <source>
        <dbReference type="EMBL" id="GEO33094.1"/>
    </source>
</evidence>
<feature type="region of interest" description="Disordered" evidence="1">
    <location>
        <begin position="326"/>
        <end position="347"/>
    </location>
</feature>
<accession>A0A512D9D1</accession>
<sequence length="347" mass="35735">MVRPARRQRRWAALAAVALLSPLVALGAVAAPAQAKGGDTCDGGGFSLVNTATSAVVARGDVQQTVQPAALGATSFGVRGRYVTFDVRLSDFAVLDYALTGAASPQDLTGGRRTPVFASKTPDHRGLALSGAVTVSIGEDGLALTRRGAGLSMKIQAKDCAQGGIFQMEPQRADAGVTRITHTLADPADPALTPFYFDNPAFRSRVGQFLGAGCTSITTGPAGQYCVQVTARTNIGNGLSPAFVARDSAQLATRVPQADCTTATPLPSSLQHCGGVSVWDVASGGRMGFVSGGDAVEVANPPTLCTHQCRGHNQVQGQLASLGAPFPVPTENRLEPRTSQVVLQPAT</sequence>
<feature type="chain" id="PRO_5022153311" evidence="2">
    <location>
        <begin position="31"/>
        <end position="347"/>
    </location>
</feature>
<evidence type="ECO:0000256" key="1">
    <source>
        <dbReference type="SAM" id="MobiDB-lite"/>
    </source>
</evidence>
<reference evidence="3 4" key="1">
    <citation type="submission" date="2019-07" db="EMBL/GenBank/DDBJ databases">
        <title>Whole genome shotgun sequence of Cellulomonas aerilata NBRC 106308.</title>
        <authorList>
            <person name="Hosoyama A."/>
            <person name="Uohara A."/>
            <person name="Ohji S."/>
            <person name="Ichikawa N."/>
        </authorList>
    </citation>
    <scope>NUCLEOTIDE SEQUENCE [LARGE SCALE GENOMIC DNA]</scope>
    <source>
        <strain evidence="3 4">NBRC 106308</strain>
    </source>
</reference>
<keyword evidence="4" id="KW-1185">Reference proteome</keyword>
<dbReference type="Proteomes" id="UP000321181">
    <property type="component" value="Unassembled WGS sequence"/>
</dbReference>
<feature type="compositionally biased region" description="Polar residues" evidence="1">
    <location>
        <begin position="337"/>
        <end position="347"/>
    </location>
</feature>
<proteinExistence type="predicted"/>
<feature type="signal peptide" evidence="2">
    <location>
        <begin position="1"/>
        <end position="30"/>
    </location>
</feature>
<dbReference type="EMBL" id="BJYY01000002">
    <property type="protein sequence ID" value="GEO33094.1"/>
    <property type="molecule type" value="Genomic_DNA"/>
</dbReference>
<comment type="caution">
    <text evidence="3">The sequence shown here is derived from an EMBL/GenBank/DDBJ whole genome shotgun (WGS) entry which is preliminary data.</text>
</comment>
<dbReference type="AlphaFoldDB" id="A0A512D9D1"/>
<evidence type="ECO:0000256" key="2">
    <source>
        <dbReference type="SAM" id="SignalP"/>
    </source>
</evidence>
<dbReference type="RefSeq" id="WP_146900353.1">
    <property type="nucleotide sequence ID" value="NZ_BAAARM010000001.1"/>
</dbReference>
<name>A0A512D9D1_9CELL</name>